<accession>J0S690</accession>
<keyword evidence="2" id="KW-1185">Reference proteome</keyword>
<name>J0S690_9EURY</name>
<dbReference type="RefSeq" id="WP_004037039.1">
    <property type="nucleotide sequence ID" value="NZ_CM001555.1"/>
</dbReference>
<evidence type="ECO:0000313" key="2">
    <source>
        <dbReference type="Proteomes" id="UP000005095"/>
    </source>
</evidence>
<evidence type="ECO:0000313" key="1">
    <source>
        <dbReference type="EMBL" id="EJG06039.1"/>
    </source>
</evidence>
<dbReference type="AlphaFoldDB" id="J0S690"/>
<protein>
    <submittedName>
        <fullName evidence="1">Uncharacterized protein</fullName>
    </submittedName>
</protein>
<dbReference type="HOGENOM" id="CLU_2662361_0_0_2"/>
<organism evidence="1 2">
    <name type="scientific">Methanofollis liminatans DSM 4140</name>
    <dbReference type="NCBI Taxonomy" id="28892"/>
    <lineage>
        <taxon>Archaea</taxon>
        <taxon>Methanobacteriati</taxon>
        <taxon>Methanobacteriota</taxon>
        <taxon>Stenosarchaea group</taxon>
        <taxon>Methanomicrobia</taxon>
        <taxon>Methanomicrobiales</taxon>
        <taxon>Methanomicrobiaceae</taxon>
        <taxon>Methanofollis</taxon>
    </lineage>
</organism>
<sequence length="75" mass="8530">MNLLSKRVLDITTEYLGPGAERFLERQTRSHMDGVEFSAIQRSDMPDLIKWVNISAGLLIGKERAAELTEKLKKI</sequence>
<gene>
    <name evidence="1" type="ORF">Metli_0061</name>
</gene>
<dbReference type="OrthoDB" id="112274at2157"/>
<reference evidence="1 2" key="1">
    <citation type="submission" date="2011-08" db="EMBL/GenBank/DDBJ databases">
        <title>The complete genome of Methanofollis liminatans DSM 4140.</title>
        <authorList>
            <consortium name="US DOE Joint Genome Institute (JGI-PGF)"/>
            <person name="Lucas S."/>
            <person name="Han J."/>
            <person name="Lapidus A."/>
            <person name="Bruce D."/>
            <person name="Goodwin L."/>
            <person name="Pitluck S."/>
            <person name="Peters L."/>
            <person name="Kyrpides N."/>
            <person name="Mavromatis K."/>
            <person name="Ivanova N."/>
            <person name="Mikhailova N."/>
            <person name="Lu M."/>
            <person name="Detter J.C."/>
            <person name="Tapia R."/>
            <person name="Han C."/>
            <person name="Land M."/>
            <person name="Hauser L."/>
            <person name="Markowitz V."/>
            <person name="Cheng J.-F."/>
            <person name="Hugenholtz P."/>
            <person name="Woyke T."/>
            <person name="Wu D."/>
            <person name="Spring S."/>
            <person name="Schuler E."/>
            <person name="Brambilla E."/>
            <person name="Klenk H.-P."/>
            <person name="Eisen J.A."/>
        </authorList>
    </citation>
    <scope>NUCLEOTIDE SEQUENCE [LARGE SCALE GENOMIC DNA]</scope>
    <source>
        <strain evidence="1 2">DSM 4140</strain>
    </source>
</reference>
<dbReference type="EMBL" id="CM001555">
    <property type="protein sequence ID" value="EJG06039.1"/>
    <property type="molecule type" value="Genomic_DNA"/>
</dbReference>
<dbReference type="Proteomes" id="UP000005095">
    <property type="component" value="Chromosome"/>
</dbReference>
<dbReference type="STRING" id="28892.Metli_0061"/>
<proteinExistence type="predicted"/>